<dbReference type="CDD" id="cd00082">
    <property type="entry name" value="HisKA"/>
    <property type="match status" value="1"/>
</dbReference>
<accession>A0A9R1D7B0</accession>
<evidence type="ECO:0000313" key="9">
    <source>
        <dbReference type="Proteomes" id="UP001139494"/>
    </source>
</evidence>
<dbReference type="RefSeq" id="WP_256029104.1">
    <property type="nucleotide sequence ID" value="NZ_JAHLKM010000005.1"/>
</dbReference>
<dbReference type="Pfam" id="PF02518">
    <property type="entry name" value="HATPase_c"/>
    <property type="match status" value="1"/>
</dbReference>
<dbReference type="Gene3D" id="1.10.287.130">
    <property type="match status" value="1"/>
</dbReference>
<dbReference type="InterPro" id="IPR003661">
    <property type="entry name" value="HisK_dim/P_dom"/>
</dbReference>
<dbReference type="SUPFAM" id="SSF55874">
    <property type="entry name" value="ATPase domain of HSP90 chaperone/DNA topoisomerase II/histidine kinase"/>
    <property type="match status" value="1"/>
</dbReference>
<dbReference type="InterPro" id="IPR036890">
    <property type="entry name" value="HATPase_C_sf"/>
</dbReference>
<organism evidence="8 9">
    <name type="scientific">Natronomonas aquatica</name>
    <dbReference type="NCBI Taxonomy" id="2841590"/>
    <lineage>
        <taxon>Archaea</taxon>
        <taxon>Methanobacteriati</taxon>
        <taxon>Methanobacteriota</taxon>
        <taxon>Stenosarchaea group</taxon>
        <taxon>Halobacteria</taxon>
        <taxon>Halobacteriales</taxon>
        <taxon>Natronomonadaceae</taxon>
        <taxon>Natronomonas</taxon>
    </lineage>
</organism>
<keyword evidence="3" id="KW-0808">Transferase</keyword>
<dbReference type="EC" id="2.7.13.3" evidence="2"/>
<dbReference type="GO" id="GO:0000155">
    <property type="term" value="F:phosphorelay sensor kinase activity"/>
    <property type="evidence" value="ECO:0007669"/>
    <property type="project" value="InterPro"/>
</dbReference>
<name>A0A9R1D7B0_9EURY</name>
<evidence type="ECO:0000256" key="2">
    <source>
        <dbReference type="ARBA" id="ARBA00012438"/>
    </source>
</evidence>
<dbReference type="Pfam" id="PF00512">
    <property type="entry name" value="HisKA"/>
    <property type="match status" value="1"/>
</dbReference>
<evidence type="ECO:0000256" key="6">
    <source>
        <dbReference type="SAM" id="Phobius"/>
    </source>
</evidence>
<dbReference type="AlphaFoldDB" id="A0A9R1D7B0"/>
<gene>
    <name evidence="8" type="ORF">KM295_06150</name>
</gene>
<evidence type="ECO:0000256" key="5">
    <source>
        <dbReference type="ARBA" id="ARBA00023012"/>
    </source>
</evidence>
<dbReference type="SMART" id="SM00388">
    <property type="entry name" value="HisKA"/>
    <property type="match status" value="1"/>
</dbReference>
<feature type="transmembrane region" description="Helical" evidence="6">
    <location>
        <begin position="12"/>
        <end position="32"/>
    </location>
</feature>
<feature type="transmembrane region" description="Helical" evidence="6">
    <location>
        <begin position="76"/>
        <end position="94"/>
    </location>
</feature>
<evidence type="ECO:0000256" key="4">
    <source>
        <dbReference type="ARBA" id="ARBA00022777"/>
    </source>
</evidence>
<dbReference type="Gene3D" id="3.30.565.10">
    <property type="entry name" value="Histidine kinase-like ATPase, C-terminal domain"/>
    <property type="match status" value="1"/>
</dbReference>
<dbReference type="InterPro" id="IPR005467">
    <property type="entry name" value="His_kinase_dom"/>
</dbReference>
<dbReference type="Proteomes" id="UP001139494">
    <property type="component" value="Unassembled WGS sequence"/>
</dbReference>
<dbReference type="InterPro" id="IPR036097">
    <property type="entry name" value="HisK_dim/P_sf"/>
</dbReference>
<dbReference type="PROSITE" id="PS50109">
    <property type="entry name" value="HIS_KIN"/>
    <property type="match status" value="1"/>
</dbReference>
<evidence type="ECO:0000256" key="1">
    <source>
        <dbReference type="ARBA" id="ARBA00000085"/>
    </source>
</evidence>
<evidence type="ECO:0000313" key="8">
    <source>
        <dbReference type="EMBL" id="MCQ4333085.1"/>
    </source>
</evidence>
<keyword evidence="9" id="KW-1185">Reference proteome</keyword>
<feature type="domain" description="Histidine kinase" evidence="7">
    <location>
        <begin position="161"/>
        <end position="351"/>
    </location>
</feature>
<sequence length="357" mass="38430">MKTIPTGWWPSAVSVTGVCLGLTLLVEVWVVTTTSGPSYSAFPVGVVTSVPFVVGLIYGGYWLAESELPPDRYDQVGRWWIAGVVVTVLLISVINTRVQPVSAFLVVGTVRWSAAIGGSVGLAIGVLQARAVLRGREAERIRQRRRQIERERDQLDEFASIVSHDLKNPLHTAKGHLELLREECDSPHIATIATAHDRMDTIVEDTLALARAGQEIGDTEPVELASVADTSWETIEASDSTLHVEGTRTIDADRSSLQQLFDTLFRNAVEHAGPDATVRVGVLEDDAGFYVEDDGPGLPEPELGDVFESGYPTAAEKPGVGLRIVGTIVDAHGWEITATDSADGGARFEVTGVEPTV</sequence>
<dbReference type="SUPFAM" id="SSF47384">
    <property type="entry name" value="Homodimeric domain of signal transducing histidine kinase"/>
    <property type="match status" value="1"/>
</dbReference>
<evidence type="ECO:0000259" key="7">
    <source>
        <dbReference type="PROSITE" id="PS50109"/>
    </source>
</evidence>
<protein>
    <recommendedName>
        <fullName evidence="2">histidine kinase</fullName>
        <ecNumber evidence="2">2.7.13.3</ecNumber>
    </recommendedName>
</protein>
<keyword evidence="6" id="KW-1133">Transmembrane helix</keyword>
<keyword evidence="6" id="KW-0812">Transmembrane</keyword>
<dbReference type="SMART" id="SM00387">
    <property type="entry name" value="HATPase_c"/>
    <property type="match status" value="1"/>
</dbReference>
<keyword evidence="4 8" id="KW-0418">Kinase</keyword>
<feature type="transmembrane region" description="Helical" evidence="6">
    <location>
        <begin position="44"/>
        <end position="64"/>
    </location>
</feature>
<dbReference type="PANTHER" id="PTHR43711">
    <property type="entry name" value="TWO-COMPONENT HISTIDINE KINASE"/>
    <property type="match status" value="1"/>
</dbReference>
<comment type="caution">
    <text evidence="8">The sequence shown here is derived from an EMBL/GenBank/DDBJ whole genome shotgun (WGS) entry which is preliminary data.</text>
</comment>
<dbReference type="PANTHER" id="PTHR43711:SF1">
    <property type="entry name" value="HISTIDINE KINASE 1"/>
    <property type="match status" value="1"/>
</dbReference>
<comment type="catalytic activity">
    <reaction evidence="1">
        <text>ATP + protein L-histidine = ADP + protein N-phospho-L-histidine.</text>
        <dbReference type="EC" id="2.7.13.3"/>
    </reaction>
</comment>
<dbReference type="EMBL" id="JAHLKM010000005">
    <property type="protein sequence ID" value="MCQ4333085.1"/>
    <property type="molecule type" value="Genomic_DNA"/>
</dbReference>
<dbReference type="InterPro" id="IPR003594">
    <property type="entry name" value="HATPase_dom"/>
</dbReference>
<keyword evidence="6" id="KW-0472">Membrane</keyword>
<reference evidence="8" key="1">
    <citation type="journal article" date="2023" name="Front. Microbiol.">
        <title>Genomic-based phylogenetic and metabolic analyses of the genus Natronomonas, and description of Natronomonas aquatica sp. nov.</title>
        <authorList>
            <person name="Garcia-Roldan A."/>
            <person name="Duran-Viseras A."/>
            <person name="de la Haba R.R."/>
            <person name="Corral P."/>
            <person name="Sanchez-Porro C."/>
            <person name="Ventosa A."/>
        </authorList>
    </citation>
    <scope>NUCLEOTIDE SEQUENCE</scope>
    <source>
        <strain evidence="8">F2-12</strain>
    </source>
</reference>
<evidence type="ECO:0000256" key="3">
    <source>
        <dbReference type="ARBA" id="ARBA00022679"/>
    </source>
</evidence>
<feature type="transmembrane region" description="Helical" evidence="6">
    <location>
        <begin position="114"/>
        <end position="133"/>
    </location>
</feature>
<keyword evidence="5" id="KW-0902">Two-component regulatory system</keyword>
<dbReference type="InterPro" id="IPR050736">
    <property type="entry name" value="Sensor_HK_Regulatory"/>
</dbReference>
<proteinExistence type="predicted"/>